<dbReference type="EMBL" id="AP018448">
    <property type="protein sequence ID" value="BBC30442.1"/>
    <property type="molecule type" value="Genomic_DNA"/>
</dbReference>
<name>A0ABN5VB43_9ACTN</name>
<accession>A0ABN5VB43</accession>
<proteinExistence type="predicted"/>
<evidence type="ECO:0000313" key="2">
    <source>
        <dbReference type="Proteomes" id="UP001321542"/>
    </source>
</evidence>
<protein>
    <submittedName>
        <fullName evidence="1">Uncharacterized protein</fullName>
    </submittedName>
</protein>
<dbReference type="SUPFAM" id="SSF50978">
    <property type="entry name" value="WD40 repeat-like"/>
    <property type="match status" value="1"/>
</dbReference>
<sequence>MSFGPETGARRPAWWGGGLEATQNWDVSSGRTRATLTSRPGVVHSVAFSPDGKTLATGSDDEGTVRVDLILFGIGEGEILGQASPGNGLRVLEVISHRAPSSPSIRFRCSAYACSA</sequence>
<dbReference type="InterPro" id="IPR015943">
    <property type="entry name" value="WD40/YVTN_repeat-like_dom_sf"/>
</dbReference>
<reference evidence="1 2" key="1">
    <citation type="journal article" date="2010" name="ChemBioChem">
        <title>Cloning and characterization of the biosynthetic gene cluster of 16-membered macrolide antibiotic FD-891: involvement of a dual functional cytochrome P450 monooxygenase catalyzing epoxidation and hydroxylation.</title>
        <authorList>
            <person name="Kudo F."/>
            <person name="Motegi A."/>
            <person name="Mizoue K."/>
            <person name="Eguchi T."/>
        </authorList>
    </citation>
    <scope>NUCLEOTIDE SEQUENCE [LARGE SCALE GENOMIC DNA]</scope>
    <source>
        <strain evidence="1 2">A-8890</strain>
    </source>
</reference>
<reference evidence="1 2" key="2">
    <citation type="journal article" date="2023" name="ChemBioChem">
        <title>Acyltransferase Domain Exchange between Two Independent Type I Polyketide Synthases in the Same Producer Strain of Macrolide Antibiotics.</title>
        <authorList>
            <person name="Kudo F."/>
            <person name="Kishikawa K."/>
            <person name="Tsuboi K."/>
            <person name="Kido T."/>
            <person name="Usui T."/>
            <person name="Hashimoto J."/>
            <person name="Shin-Ya K."/>
            <person name="Miyanaga A."/>
            <person name="Eguchi T."/>
        </authorList>
    </citation>
    <scope>NUCLEOTIDE SEQUENCE [LARGE SCALE GENOMIC DNA]</scope>
    <source>
        <strain evidence="1 2">A-8890</strain>
    </source>
</reference>
<dbReference type="InterPro" id="IPR036322">
    <property type="entry name" value="WD40_repeat_dom_sf"/>
</dbReference>
<organism evidence="1 2">
    <name type="scientific">Streptomyces graminofaciens</name>
    <dbReference type="NCBI Taxonomy" id="68212"/>
    <lineage>
        <taxon>Bacteria</taxon>
        <taxon>Bacillati</taxon>
        <taxon>Actinomycetota</taxon>
        <taxon>Actinomycetes</taxon>
        <taxon>Kitasatosporales</taxon>
        <taxon>Streptomycetaceae</taxon>
        <taxon>Streptomyces</taxon>
    </lineage>
</organism>
<gene>
    <name evidence="1" type="ORF">SGFS_017360</name>
</gene>
<evidence type="ECO:0000313" key="1">
    <source>
        <dbReference type="EMBL" id="BBC30442.1"/>
    </source>
</evidence>
<keyword evidence="2" id="KW-1185">Reference proteome</keyword>
<dbReference type="Gene3D" id="2.130.10.10">
    <property type="entry name" value="YVTN repeat-like/Quinoprotein amine dehydrogenase"/>
    <property type="match status" value="1"/>
</dbReference>
<dbReference type="Proteomes" id="UP001321542">
    <property type="component" value="Chromosome"/>
</dbReference>